<dbReference type="GO" id="GO:0015074">
    <property type="term" value="P:DNA integration"/>
    <property type="evidence" value="ECO:0007669"/>
    <property type="project" value="InterPro"/>
</dbReference>
<dbReference type="PROSITE" id="PS50994">
    <property type="entry name" value="INTEGRASE"/>
    <property type="match status" value="1"/>
</dbReference>
<reference evidence="3 4" key="1">
    <citation type="submission" date="2016-08" db="EMBL/GenBank/DDBJ databases">
        <title>Genome-based comparison of Moorella thermoacetic strains.</title>
        <authorList>
            <person name="Poehlein A."/>
            <person name="Bengelsdorf F.R."/>
            <person name="Esser C."/>
            <person name="Duerre P."/>
            <person name="Daniel R."/>
        </authorList>
    </citation>
    <scope>NUCLEOTIDE SEQUENCE [LARGE SCALE GENOMIC DNA]</scope>
    <source>
        <strain evidence="3 4">DSM 21394</strain>
    </source>
</reference>
<dbReference type="InterPro" id="IPR025948">
    <property type="entry name" value="HTH-like_dom"/>
</dbReference>
<accession>A0A1J5NLC5</accession>
<dbReference type="PANTHER" id="PTHR46889">
    <property type="entry name" value="TRANSPOSASE INSF FOR INSERTION SEQUENCE IS3B-RELATED"/>
    <property type="match status" value="1"/>
</dbReference>
<dbReference type="InterPro" id="IPR036397">
    <property type="entry name" value="RNaseH_sf"/>
</dbReference>
<protein>
    <submittedName>
        <fullName evidence="3">Integrase core domain protein</fullName>
    </submittedName>
</protein>
<organism evidence="3 4">
    <name type="scientific">Neomoorella thermoacetica</name>
    <name type="common">Clostridium thermoaceticum</name>
    <dbReference type="NCBI Taxonomy" id="1525"/>
    <lineage>
        <taxon>Bacteria</taxon>
        <taxon>Bacillati</taxon>
        <taxon>Bacillota</taxon>
        <taxon>Clostridia</taxon>
        <taxon>Neomoorellales</taxon>
        <taxon>Neomoorellaceae</taxon>
        <taxon>Neomoorella</taxon>
    </lineage>
</organism>
<dbReference type="InterPro" id="IPR050900">
    <property type="entry name" value="Transposase_IS3/IS150/IS904"/>
</dbReference>
<sequence length="290" mass="34148">MASEFNRNERISLVEWGHPELPIKKQAELLSLNRSSLYYQPVPPCPEEIAIKHRIDEIYTAFPFYGSRRITAQLRKEGFGVNRKAVQRHMREMGLIAIYPGPNLSRRNQEHRIYPYLLRNLDITRPDQVWGIDITYIRLVRGWMYLVAIIDWYSRFVVGWALDQCLATTFVLQAVEEALARARPEIMNSDQGSQFTSPEYINLLQSAGIKISMDGKGRAIDNIFTERLWRSLKYEEVYLNEYSSPREARIGINRYLEFYNYRRIHQSLEYKTPAEVYYYANDKAKCISIL</sequence>
<dbReference type="GO" id="GO:0003676">
    <property type="term" value="F:nucleic acid binding"/>
    <property type="evidence" value="ECO:0007669"/>
    <property type="project" value="InterPro"/>
</dbReference>
<name>A0A1J5NLC5_NEOTH</name>
<feature type="domain" description="Integrase catalytic" evidence="2">
    <location>
        <begin position="122"/>
        <end position="281"/>
    </location>
</feature>
<dbReference type="AlphaFoldDB" id="A0A1J5NLC5"/>
<dbReference type="InterPro" id="IPR012337">
    <property type="entry name" value="RNaseH-like_sf"/>
</dbReference>
<dbReference type="InterPro" id="IPR048020">
    <property type="entry name" value="Transpos_IS3"/>
</dbReference>
<proteinExistence type="predicted"/>
<evidence type="ECO:0000313" key="4">
    <source>
        <dbReference type="Proteomes" id="UP000182811"/>
    </source>
</evidence>
<dbReference type="InterPro" id="IPR001584">
    <property type="entry name" value="Integrase_cat-core"/>
</dbReference>
<gene>
    <name evidence="3" type="ORF">MOTE_25520</name>
</gene>
<dbReference type="NCBIfam" id="NF033516">
    <property type="entry name" value="transpos_IS3"/>
    <property type="match status" value="1"/>
</dbReference>
<dbReference type="PANTHER" id="PTHR46889:SF7">
    <property type="entry name" value="TRANSPOSASE FOR INSERTION SEQUENCE ELEMENT IS904"/>
    <property type="match status" value="1"/>
</dbReference>
<evidence type="ECO:0000256" key="1">
    <source>
        <dbReference type="ARBA" id="ARBA00002286"/>
    </source>
</evidence>
<comment type="caution">
    <text evidence="3">The sequence shown here is derived from an EMBL/GenBank/DDBJ whole genome shotgun (WGS) entry which is preliminary data.</text>
</comment>
<comment type="function">
    <text evidence="1">Involved in the transposition of the insertion sequence.</text>
</comment>
<evidence type="ECO:0000313" key="3">
    <source>
        <dbReference type="EMBL" id="OIQ52685.1"/>
    </source>
</evidence>
<dbReference type="SUPFAM" id="SSF53098">
    <property type="entry name" value="Ribonuclease H-like"/>
    <property type="match status" value="1"/>
</dbReference>
<dbReference type="EMBL" id="MDDC01000047">
    <property type="protein sequence ID" value="OIQ52685.1"/>
    <property type="molecule type" value="Genomic_DNA"/>
</dbReference>
<evidence type="ECO:0000259" key="2">
    <source>
        <dbReference type="PROSITE" id="PS50994"/>
    </source>
</evidence>
<dbReference type="Proteomes" id="UP000182811">
    <property type="component" value="Unassembled WGS sequence"/>
</dbReference>
<dbReference type="Gene3D" id="3.30.420.10">
    <property type="entry name" value="Ribonuclease H-like superfamily/Ribonuclease H"/>
    <property type="match status" value="1"/>
</dbReference>
<dbReference type="Pfam" id="PF13276">
    <property type="entry name" value="HTH_21"/>
    <property type="match status" value="1"/>
</dbReference>
<dbReference type="Pfam" id="PF00665">
    <property type="entry name" value="rve"/>
    <property type="match status" value="1"/>
</dbReference>